<evidence type="ECO:0000256" key="1">
    <source>
        <dbReference type="SAM" id="Phobius"/>
    </source>
</evidence>
<dbReference type="OrthoDB" id="2670003at2"/>
<sequence length="122" mass="13120">MTNASRVLLWAAYGWLTAGGVLHFAIDVVSQYLRGKRVPGAETTLYYGMNSAYAFGQVLFGVVGLGLCWRAATLAGGLPFAMLSLVAVLGWLAIGFLFIEYWEPKFGIAVFGLLIVARLAIA</sequence>
<protein>
    <submittedName>
        <fullName evidence="2">Uncharacterized protein</fullName>
    </submittedName>
</protein>
<dbReference type="Proteomes" id="UP000199120">
    <property type="component" value="Unassembled WGS sequence"/>
</dbReference>
<evidence type="ECO:0000313" key="3">
    <source>
        <dbReference type="Proteomes" id="UP000199120"/>
    </source>
</evidence>
<name>A0A1H7P0R1_9BURK</name>
<reference evidence="3" key="1">
    <citation type="submission" date="2016-10" db="EMBL/GenBank/DDBJ databases">
        <authorList>
            <person name="Varghese N."/>
            <person name="Submissions S."/>
        </authorList>
    </citation>
    <scope>NUCLEOTIDE SEQUENCE [LARGE SCALE GENOMIC DNA]</scope>
    <source>
        <strain evidence="3">LMG 26416</strain>
    </source>
</reference>
<keyword evidence="1" id="KW-0472">Membrane</keyword>
<dbReference type="EMBL" id="FOAJ01000006">
    <property type="protein sequence ID" value="SEL29179.1"/>
    <property type="molecule type" value="Genomic_DNA"/>
</dbReference>
<feature type="transmembrane region" description="Helical" evidence="1">
    <location>
        <begin position="80"/>
        <end position="99"/>
    </location>
</feature>
<gene>
    <name evidence="2" type="ORF">SAMN05192542_106169</name>
</gene>
<keyword evidence="1" id="KW-1133">Transmembrane helix</keyword>
<feature type="transmembrane region" description="Helical" evidence="1">
    <location>
        <begin position="105"/>
        <end position="121"/>
    </location>
</feature>
<organism evidence="2 3">
    <name type="scientific">Paraburkholderia caballeronis</name>
    <dbReference type="NCBI Taxonomy" id="416943"/>
    <lineage>
        <taxon>Bacteria</taxon>
        <taxon>Pseudomonadati</taxon>
        <taxon>Pseudomonadota</taxon>
        <taxon>Betaproteobacteria</taxon>
        <taxon>Burkholderiales</taxon>
        <taxon>Burkholderiaceae</taxon>
        <taxon>Paraburkholderia</taxon>
    </lineage>
</organism>
<feature type="transmembrane region" description="Helical" evidence="1">
    <location>
        <begin position="7"/>
        <end position="26"/>
    </location>
</feature>
<dbReference type="STRING" id="416943.SAMN05445871_5301"/>
<evidence type="ECO:0000313" key="2">
    <source>
        <dbReference type="EMBL" id="SEL29179.1"/>
    </source>
</evidence>
<keyword evidence="3" id="KW-1185">Reference proteome</keyword>
<dbReference type="AlphaFoldDB" id="A0A1H7P0R1"/>
<keyword evidence="1" id="KW-0812">Transmembrane</keyword>
<accession>A0A1H7P0R1</accession>
<dbReference type="RefSeq" id="WP_090550768.1">
    <property type="nucleotide sequence ID" value="NZ_FNSR01000002.1"/>
</dbReference>
<feature type="transmembrane region" description="Helical" evidence="1">
    <location>
        <begin position="46"/>
        <end position="68"/>
    </location>
</feature>
<proteinExistence type="predicted"/>